<evidence type="ECO:0000313" key="2">
    <source>
        <dbReference type="Proteomes" id="UP000533639"/>
    </source>
</evidence>
<dbReference type="InterPro" id="IPR019734">
    <property type="entry name" value="TPR_rpt"/>
</dbReference>
<proteinExistence type="predicted"/>
<protein>
    <recommendedName>
        <fullName evidence="3">Tetratricopeptide repeat protein</fullName>
    </recommendedName>
</protein>
<evidence type="ECO:0000313" key="1">
    <source>
        <dbReference type="EMBL" id="CAC9977035.1"/>
    </source>
</evidence>
<gene>
    <name evidence="1" type="ORF">FLAPXU55_04767</name>
</gene>
<reference evidence="1 2" key="1">
    <citation type="submission" date="2020-06" db="EMBL/GenBank/DDBJ databases">
        <authorList>
            <person name="Criscuolo A."/>
        </authorList>
    </citation>
    <scope>NUCLEOTIDE SEQUENCE [LARGE SCALE GENOMIC DNA]</scope>
    <source>
        <strain evidence="1">PXU-55</strain>
    </source>
</reference>
<dbReference type="InterPro" id="IPR011990">
    <property type="entry name" value="TPR-like_helical_dom_sf"/>
</dbReference>
<comment type="caution">
    <text evidence="1">The sequence shown here is derived from an EMBL/GenBank/DDBJ whole genome shotgun (WGS) entry which is preliminary data.</text>
</comment>
<dbReference type="AlphaFoldDB" id="A0A9N8J697"/>
<organism evidence="1 2">
    <name type="scientific">Flavobacterium panici</name>
    <dbReference type="NCBI Taxonomy" id="2654843"/>
    <lineage>
        <taxon>Bacteria</taxon>
        <taxon>Pseudomonadati</taxon>
        <taxon>Bacteroidota</taxon>
        <taxon>Flavobacteriia</taxon>
        <taxon>Flavobacteriales</taxon>
        <taxon>Flavobacteriaceae</taxon>
        <taxon>Flavobacterium</taxon>
    </lineage>
</organism>
<dbReference type="SMART" id="SM00028">
    <property type="entry name" value="TPR"/>
    <property type="match status" value="2"/>
</dbReference>
<dbReference type="Gene3D" id="1.25.40.10">
    <property type="entry name" value="Tetratricopeptide repeat domain"/>
    <property type="match status" value="1"/>
</dbReference>
<accession>A0A9N8J697</accession>
<sequence length="429" mass="48835">MANKKLVKICGIASPIRYCSGRGKRFKPNMNFERIFLILLITSTYSAFAQKDGYWDKERATTKEILVSAGDRIVIKTEDLPVGTTEIVYRITLLDKNQQMANSLVSLLKAIPDPYGIVQGSAGAVFLMSKISGDDQCTYSLFTSNETAKKYVSDGKIDSACFSQSEPVSKDAKRISLDKNSCLKENTKTIWFGFESKNWFLTQKIVLEVVPWVDVKLNRGWNQDNKNEIISLCKTSTMAQKMANSDDFCVCILDKIMKEYRYAEFQKLLAVEKTKVYKDFGNACYKDADISKNVYNDLRNQIATLIKQQKYNEAIQKLNIIINDGKATALDYSSIGYCYILTKQYAKALKFLQEGEKLDDTELLVKLNLAHVYLVSNNYGDAKTIYKKYQDQNVTDSLSWKEKTKSDFALFEKAGLPSKDFEKILKLFN</sequence>
<keyword evidence="2" id="KW-1185">Reference proteome</keyword>
<dbReference type="Proteomes" id="UP000533639">
    <property type="component" value="Unassembled WGS sequence"/>
</dbReference>
<evidence type="ECO:0008006" key="3">
    <source>
        <dbReference type="Google" id="ProtNLM"/>
    </source>
</evidence>
<dbReference type="EMBL" id="CAIJDE010000069">
    <property type="protein sequence ID" value="CAC9977035.1"/>
    <property type="molecule type" value="Genomic_DNA"/>
</dbReference>
<dbReference type="SUPFAM" id="SSF48452">
    <property type="entry name" value="TPR-like"/>
    <property type="match status" value="1"/>
</dbReference>
<name>A0A9N8J697_9FLAO</name>